<dbReference type="AlphaFoldDB" id="A0AAE3HD81"/>
<comment type="subcellular location">
    <subcellularLocation>
        <location evidence="6">Cell membrane</location>
        <topology evidence="6">Multi-pass membrane protein</topology>
    </subcellularLocation>
    <subcellularLocation>
        <location evidence="1">Membrane</location>
        <topology evidence="1">Multi-pass membrane protein</topology>
    </subcellularLocation>
</comment>
<protein>
    <recommendedName>
        <fullName evidence="6">Probable membrane transporter protein</fullName>
    </recommendedName>
</protein>
<feature type="transmembrane region" description="Helical" evidence="6">
    <location>
        <begin position="74"/>
        <end position="90"/>
    </location>
</feature>
<accession>A0AAE3HD81</accession>
<organism evidence="7 8">
    <name type="scientific">Irregularibacter muris</name>
    <dbReference type="NCBI Taxonomy" id="1796619"/>
    <lineage>
        <taxon>Bacteria</taxon>
        <taxon>Bacillati</taxon>
        <taxon>Bacillota</taxon>
        <taxon>Clostridia</taxon>
        <taxon>Eubacteriales</taxon>
        <taxon>Eubacteriaceae</taxon>
        <taxon>Irregularibacter</taxon>
    </lineage>
</organism>
<keyword evidence="8" id="KW-1185">Reference proteome</keyword>
<gene>
    <name evidence="7" type="ORF">NSA47_04360</name>
</gene>
<feature type="transmembrane region" description="Helical" evidence="6">
    <location>
        <begin position="102"/>
        <end position="119"/>
    </location>
</feature>
<dbReference type="PANTHER" id="PTHR43701:SF2">
    <property type="entry name" value="MEMBRANE TRANSPORTER PROTEIN YJNA-RELATED"/>
    <property type="match status" value="1"/>
</dbReference>
<evidence type="ECO:0000313" key="8">
    <source>
        <dbReference type="Proteomes" id="UP001205748"/>
    </source>
</evidence>
<dbReference type="PANTHER" id="PTHR43701">
    <property type="entry name" value="MEMBRANE TRANSPORTER PROTEIN MJ0441-RELATED"/>
    <property type="match status" value="1"/>
</dbReference>
<reference evidence="7" key="1">
    <citation type="submission" date="2022-07" db="EMBL/GenBank/DDBJ databases">
        <title>Enhanced cultured diversity of the mouse gut microbiota enables custom-made synthetic communities.</title>
        <authorList>
            <person name="Afrizal A."/>
        </authorList>
    </citation>
    <scope>NUCLEOTIDE SEQUENCE</scope>
    <source>
        <strain evidence="7">DSM 28593</strain>
    </source>
</reference>
<dbReference type="InterPro" id="IPR051598">
    <property type="entry name" value="TSUP/Inactive_protease-like"/>
</dbReference>
<dbReference type="EMBL" id="JANKAS010000002">
    <property type="protein sequence ID" value="MCR1898221.1"/>
    <property type="molecule type" value="Genomic_DNA"/>
</dbReference>
<evidence type="ECO:0000256" key="1">
    <source>
        <dbReference type="ARBA" id="ARBA00004141"/>
    </source>
</evidence>
<keyword evidence="6" id="KW-1003">Cell membrane</keyword>
<name>A0AAE3HD81_9FIRM</name>
<sequence>MDRFYFVLKAIVVGLFTGFINGLFGSGGGTIIVPALVFLFGIEQQKSHATALLIILPLSIISSFIYFNNQLIDYPLTLKVSFGAIFGSYIGAKTLSKIPNKLLRKIFGVFMILAALRMVM</sequence>
<dbReference type="GO" id="GO:0005886">
    <property type="term" value="C:plasma membrane"/>
    <property type="evidence" value="ECO:0007669"/>
    <property type="project" value="UniProtKB-SubCell"/>
</dbReference>
<evidence type="ECO:0000256" key="2">
    <source>
        <dbReference type="ARBA" id="ARBA00009142"/>
    </source>
</evidence>
<dbReference type="RefSeq" id="WP_257529700.1">
    <property type="nucleotide sequence ID" value="NZ_JANKAS010000002.1"/>
</dbReference>
<keyword evidence="3 6" id="KW-0812">Transmembrane</keyword>
<evidence type="ECO:0000313" key="7">
    <source>
        <dbReference type="EMBL" id="MCR1898221.1"/>
    </source>
</evidence>
<evidence type="ECO:0000256" key="3">
    <source>
        <dbReference type="ARBA" id="ARBA00022692"/>
    </source>
</evidence>
<comment type="caution">
    <text evidence="7">The sequence shown here is derived from an EMBL/GenBank/DDBJ whole genome shotgun (WGS) entry which is preliminary data.</text>
</comment>
<dbReference type="Pfam" id="PF01925">
    <property type="entry name" value="TauE"/>
    <property type="match status" value="1"/>
</dbReference>
<keyword evidence="4 6" id="KW-1133">Transmembrane helix</keyword>
<comment type="similarity">
    <text evidence="2 6">Belongs to the 4-toluene sulfonate uptake permease (TSUP) (TC 2.A.102) family.</text>
</comment>
<keyword evidence="5 6" id="KW-0472">Membrane</keyword>
<evidence type="ECO:0000256" key="5">
    <source>
        <dbReference type="ARBA" id="ARBA00023136"/>
    </source>
</evidence>
<dbReference type="Proteomes" id="UP001205748">
    <property type="component" value="Unassembled WGS sequence"/>
</dbReference>
<feature type="transmembrane region" description="Helical" evidence="6">
    <location>
        <begin position="6"/>
        <end position="39"/>
    </location>
</feature>
<evidence type="ECO:0000256" key="6">
    <source>
        <dbReference type="RuleBase" id="RU363041"/>
    </source>
</evidence>
<evidence type="ECO:0000256" key="4">
    <source>
        <dbReference type="ARBA" id="ARBA00022989"/>
    </source>
</evidence>
<feature type="transmembrane region" description="Helical" evidence="6">
    <location>
        <begin position="51"/>
        <end position="68"/>
    </location>
</feature>
<proteinExistence type="inferred from homology"/>
<dbReference type="InterPro" id="IPR002781">
    <property type="entry name" value="TM_pro_TauE-like"/>
</dbReference>